<evidence type="ECO:0000256" key="11">
    <source>
        <dbReference type="SAM" id="SignalP"/>
    </source>
</evidence>
<dbReference type="InterPro" id="IPR046450">
    <property type="entry name" value="PA_dom_sf"/>
</dbReference>
<proteinExistence type="inferred from homology"/>
<dbReference type="PRINTS" id="PR00723">
    <property type="entry name" value="SUBTILISIN"/>
</dbReference>
<dbReference type="InterPro" id="IPR036852">
    <property type="entry name" value="Peptidase_S8/S53_dom_sf"/>
</dbReference>
<evidence type="ECO:0000256" key="2">
    <source>
        <dbReference type="ARBA" id="ARBA00022512"/>
    </source>
</evidence>
<evidence type="ECO:0000256" key="10">
    <source>
        <dbReference type="SAM" id="MobiDB-lite"/>
    </source>
</evidence>
<organism evidence="14 15">
    <name type="scientific">Streptomyces sanglieri</name>
    <dbReference type="NCBI Taxonomy" id="193460"/>
    <lineage>
        <taxon>Bacteria</taxon>
        <taxon>Bacillati</taxon>
        <taxon>Actinomycetota</taxon>
        <taxon>Actinomycetes</taxon>
        <taxon>Kitasatosporales</taxon>
        <taxon>Streptomycetaceae</taxon>
        <taxon>Streptomyces</taxon>
    </lineage>
</organism>
<evidence type="ECO:0000256" key="5">
    <source>
        <dbReference type="ARBA" id="ARBA00022729"/>
    </source>
</evidence>
<evidence type="ECO:0000313" key="15">
    <source>
        <dbReference type="Proteomes" id="UP001596915"/>
    </source>
</evidence>
<dbReference type="InterPro" id="IPR003137">
    <property type="entry name" value="PA_domain"/>
</dbReference>
<accession>A0ABW2WRT2</accession>
<name>A0ABW2WRT2_9ACTN</name>
<evidence type="ECO:0000256" key="1">
    <source>
        <dbReference type="ARBA" id="ARBA00011073"/>
    </source>
</evidence>
<evidence type="ECO:0000256" key="3">
    <source>
        <dbReference type="ARBA" id="ARBA00022525"/>
    </source>
</evidence>
<dbReference type="InterPro" id="IPR023828">
    <property type="entry name" value="Peptidase_S8_Ser-AS"/>
</dbReference>
<dbReference type="PANTHER" id="PTHR43806:SF65">
    <property type="entry name" value="SERINE PROTEASE APRX"/>
    <property type="match status" value="1"/>
</dbReference>
<dbReference type="Pfam" id="PF00082">
    <property type="entry name" value="Peptidase_S8"/>
    <property type="match status" value="1"/>
</dbReference>
<keyword evidence="15" id="KW-1185">Reference proteome</keyword>
<dbReference type="InterPro" id="IPR050131">
    <property type="entry name" value="Peptidase_S8_subtilisin-like"/>
</dbReference>
<feature type="active site" description="Charge relay system" evidence="8">
    <location>
        <position position="238"/>
    </location>
</feature>
<gene>
    <name evidence="14" type="ORF">ACFQ2K_16445</name>
</gene>
<dbReference type="PROSITE" id="PS00136">
    <property type="entry name" value="SUBTILASE_ASP"/>
    <property type="match status" value="1"/>
</dbReference>
<dbReference type="PROSITE" id="PS51892">
    <property type="entry name" value="SUBTILASE"/>
    <property type="match status" value="1"/>
</dbReference>
<keyword evidence="4 8" id="KW-0645">Protease</keyword>
<dbReference type="InterPro" id="IPR023827">
    <property type="entry name" value="Peptidase_S8_Asp-AS"/>
</dbReference>
<feature type="domain" description="Peptidase S8/S53" evidence="12">
    <location>
        <begin position="229"/>
        <end position="486"/>
    </location>
</feature>
<feature type="domain" description="PA" evidence="13">
    <location>
        <begin position="816"/>
        <end position="897"/>
    </location>
</feature>
<evidence type="ECO:0000259" key="12">
    <source>
        <dbReference type="Pfam" id="PF00082"/>
    </source>
</evidence>
<feature type="signal peptide" evidence="11">
    <location>
        <begin position="1"/>
        <end position="26"/>
    </location>
</feature>
<keyword evidence="7 8" id="KW-0720">Serine protease</keyword>
<feature type="active site" description="Charge relay system" evidence="8">
    <location>
        <position position="442"/>
    </location>
</feature>
<dbReference type="Gene3D" id="3.50.30.30">
    <property type="match status" value="1"/>
</dbReference>
<dbReference type="Pfam" id="PF02225">
    <property type="entry name" value="PA"/>
    <property type="match status" value="1"/>
</dbReference>
<evidence type="ECO:0000259" key="13">
    <source>
        <dbReference type="Pfam" id="PF02225"/>
    </source>
</evidence>
<feature type="chain" id="PRO_5045614885" evidence="11">
    <location>
        <begin position="27"/>
        <end position="1256"/>
    </location>
</feature>
<dbReference type="SUPFAM" id="SSF52743">
    <property type="entry name" value="Subtilisin-like"/>
    <property type="match status" value="1"/>
</dbReference>
<comment type="similarity">
    <text evidence="1 8 9">Belongs to the peptidase S8 family.</text>
</comment>
<dbReference type="InterPro" id="IPR015500">
    <property type="entry name" value="Peptidase_S8_subtilisin-rel"/>
</dbReference>
<evidence type="ECO:0000256" key="8">
    <source>
        <dbReference type="PROSITE-ProRule" id="PRU01240"/>
    </source>
</evidence>
<feature type="region of interest" description="Disordered" evidence="10">
    <location>
        <begin position="251"/>
        <end position="290"/>
    </location>
</feature>
<sequence>MRPISRTALGAATAAVLAVTAIAPSAAQPQDDATGKRALTGSAAADAKQAKPVTVTLVTGDKVLVSTDSSGAASVTALPREDGTVPLLQTRQSGKNLYAYPDTAVAALAAGKVDEELFNVTGLIRQGYDDGHTKSLPLIAVYGKDQARSAFATPRGAKRGLALDAIDGVALKADKEKAADFWADVTRGARSFSGSGMKKLWLDRKVQATLDKSTKQVGADLAWAAGYDGKGTKVAVLDTGVDAEHPDLKGRVAASENFTDSDSTDDRQGHGTHTISTVGGTGAASGGKKKGVAPGADLLAGKVLNDSGSGAESWIIAGMQWAVDQKADVVSMSLGSPEPTDCTDPMSVAAEELAQNKGTLFVIAAGNAGPTLNTVSSPGCAPSVLTVGAVDRDDTTAQFSSRGPVIGSHTLKPEITAPGVNISAAAAGGRGLYAYQSMSGTSMATPHVAGAAAIVKQRHPDWTAQQIKAALVSSAKSDIPGDVRETGGGRLDVKAAIDTTVVGAPAVQGGTFNWPQDRSDRTTVDLPYTNSGTKPVKLSLSVQGVTGNDGSAVRSSVAKLDARTVTVPAGATVKVPLQIDPTAKLKAAQYGDVTGRVLATGPGGAKVSTPFSLYVGAETVTLRVKLVDRAGKPAAGSSSLDLIGTDDASGERRFNEGATDQVYQVRPGAYFVSSFVTSPDAKDATGSLEESVAYLARPQLNVTKDTTVVLDARKAHRIQVKTEDRATENRSTTLAFGRSWDDVWLHSGSVTAGSDVKNYLADVQGRASDGDFEFGSFWRAYAPQIEKLSVVGGAELHPRAASTGSVNLDGTGEAALVDAGTGTPDELKAAGVAGKIALVEVGDDNNNVYTQAHDAKAAGAKAVIAHRPSAGPWHASVGYAQAPVPALGIESAEAAALKAALADGPVKLRWKATAVSPFVYNLAFPETGPVTSDRTYKVRDTKLGKVTANYEAMGLAADYVDTMIINRPYGGVFSAVTDSVAAPSKRTEYYSAGDTAWVRYISSSFPWGEMMVDQPRTYKAGSKRTENWYRGIPAPAAPRDAAGKLQLAAERQDNVIGVAPGFWSDSEHAGLQGSFGDMGSMRLTSGDQVIGESGWPSGVFTVPAKDAAYELTMMTMRTGQPAAVWKRSTRTETTWKFRSKRDENVYSQGIPLLFPGYDLDTDGLKTLAAKDGQKIGLSVSGHAGYTPGKLVAAKVSYSYDGGETWNDATTAQQGGRWTATVNHAGAAGKPVTLKTELTDANGNSVIQTVNDAYAVR</sequence>
<evidence type="ECO:0000256" key="9">
    <source>
        <dbReference type="RuleBase" id="RU003355"/>
    </source>
</evidence>
<keyword evidence="2" id="KW-0134">Cell wall</keyword>
<evidence type="ECO:0000313" key="14">
    <source>
        <dbReference type="EMBL" id="MFD0624129.1"/>
    </source>
</evidence>
<dbReference type="EMBL" id="JBHTGL010000008">
    <property type="protein sequence ID" value="MFD0624129.1"/>
    <property type="molecule type" value="Genomic_DNA"/>
</dbReference>
<keyword evidence="5 11" id="KW-0732">Signal</keyword>
<dbReference type="PROSITE" id="PS00138">
    <property type="entry name" value="SUBTILASE_SER"/>
    <property type="match status" value="1"/>
</dbReference>
<reference evidence="15" key="1">
    <citation type="journal article" date="2019" name="Int. J. Syst. Evol. Microbiol.">
        <title>The Global Catalogue of Microorganisms (GCM) 10K type strain sequencing project: providing services to taxonomists for standard genome sequencing and annotation.</title>
        <authorList>
            <consortium name="The Broad Institute Genomics Platform"/>
            <consortium name="The Broad Institute Genome Sequencing Center for Infectious Disease"/>
            <person name="Wu L."/>
            <person name="Ma J."/>
        </authorList>
    </citation>
    <scope>NUCLEOTIDE SEQUENCE [LARGE SCALE GENOMIC DNA]</scope>
    <source>
        <strain evidence="15">JCM 12607</strain>
    </source>
</reference>
<comment type="caution">
    <text evidence="14">The sequence shown here is derived from an EMBL/GenBank/DDBJ whole genome shotgun (WGS) entry which is preliminary data.</text>
</comment>
<dbReference type="SUPFAM" id="SSF52025">
    <property type="entry name" value="PA domain"/>
    <property type="match status" value="1"/>
</dbReference>
<evidence type="ECO:0000256" key="6">
    <source>
        <dbReference type="ARBA" id="ARBA00022801"/>
    </source>
</evidence>
<dbReference type="PANTHER" id="PTHR43806">
    <property type="entry name" value="PEPTIDASE S8"/>
    <property type="match status" value="1"/>
</dbReference>
<dbReference type="Proteomes" id="UP001596915">
    <property type="component" value="Unassembled WGS sequence"/>
</dbReference>
<evidence type="ECO:0000256" key="7">
    <source>
        <dbReference type="ARBA" id="ARBA00022825"/>
    </source>
</evidence>
<keyword evidence="3" id="KW-0964">Secreted</keyword>
<feature type="active site" description="Charge relay system" evidence="8">
    <location>
        <position position="270"/>
    </location>
</feature>
<keyword evidence="6 8" id="KW-0378">Hydrolase</keyword>
<dbReference type="Gene3D" id="3.40.50.200">
    <property type="entry name" value="Peptidase S8/S53 domain"/>
    <property type="match status" value="1"/>
</dbReference>
<evidence type="ECO:0000256" key="4">
    <source>
        <dbReference type="ARBA" id="ARBA00022670"/>
    </source>
</evidence>
<dbReference type="InterPro" id="IPR000209">
    <property type="entry name" value="Peptidase_S8/S53_dom"/>
</dbReference>
<protein>
    <submittedName>
        <fullName evidence="14">S8 family serine peptidase</fullName>
    </submittedName>
</protein>